<evidence type="ECO:0000256" key="3">
    <source>
        <dbReference type="ARBA" id="ARBA00022679"/>
    </source>
</evidence>
<dbReference type="PIRSF" id="PIRSF000538">
    <property type="entry name" value="GlpK"/>
    <property type="match status" value="1"/>
</dbReference>
<dbReference type="SUPFAM" id="SSF53067">
    <property type="entry name" value="Actin-like ATPase domain"/>
    <property type="match status" value="2"/>
</dbReference>
<dbReference type="GO" id="GO:0009372">
    <property type="term" value="P:quorum sensing"/>
    <property type="evidence" value="ECO:0007669"/>
    <property type="project" value="InterPro"/>
</dbReference>
<evidence type="ECO:0000256" key="2">
    <source>
        <dbReference type="ARBA" id="ARBA00022490"/>
    </source>
</evidence>
<dbReference type="PANTHER" id="PTHR43095:SF5">
    <property type="entry name" value="XYLULOSE KINASE"/>
    <property type="match status" value="1"/>
</dbReference>
<keyword evidence="2" id="KW-0963">Cytoplasm</keyword>
<dbReference type="InterPro" id="IPR033676">
    <property type="entry name" value="AI-2_kinase"/>
</dbReference>
<feature type="domain" description="Carbohydrate kinase FGGY C-terminal" evidence="6">
    <location>
        <begin position="290"/>
        <end position="454"/>
    </location>
</feature>
<evidence type="ECO:0000259" key="6">
    <source>
        <dbReference type="Pfam" id="PF02782"/>
    </source>
</evidence>
<dbReference type="AlphaFoldDB" id="A0A6H1NZ86"/>
<accession>A0A6H1NZ86</accession>
<dbReference type="EC" id="2.7.1.189" evidence="7"/>
<keyword evidence="4 7" id="KW-0418">Kinase</keyword>
<evidence type="ECO:0000256" key="1">
    <source>
        <dbReference type="ARBA" id="ARBA00009156"/>
    </source>
</evidence>
<dbReference type="InterPro" id="IPR018484">
    <property type="entry name" value="FGGY_N"/>
</dbReference>
<dbReference type="EMBL" id="CP051128">
    <property type="protein sequence ID" value="QIZ06609.1"/>
    <property type="molecule type" value="Genomic_DNA"/>
</dbReference>
<dbReference type="Pfam" id="PF02782">
    <property type="entry name" value="FGGY_C"/>
    <property type="match status" value="1"/>
</dbReference>
<name>A0A6H1NZ86_PRIMG</name>
<dbReference type="PANTHER" id="PTHR43095">
    <property type="entry name" value="SUGAR KINASE"/>
    <property type="match status" value="1"/>
</dbReference>
<protein>
    <submittedName>
        <fullName evidence="7">Autoinducer-2 kinase</fullName>
        <ecNumber evidence="7">2.7.1.189</ecNumber>
    </submittedName>
</protein>
<dbReference type="InterPro" id="IPR050406">
    <property type="entry name" value="FGGY_Carb_Kinase"/>
</dbReference>
<feature type="domain" description="Carbohydrate kinase FGGY N-terminal" evidence="5">
    <location>
        <begin position="3"/>
        <end position="249"/>
    </location>
</feature>
<dbReference type="GO" id="GO:0005975">
    <property type="term" value="P:carbohydrate metabolic process"/>
    <property type="evidence" value="ECO:0007669"/>
    <property type="project" value="InterPro"/>
</dbReference>
<dbReference type="Gene3D" id="3.30.420.40">
    <property type="match status" value="2"/>
</dbReference>
<dbReference type="GO" id="GO:0071518">
    <property type="term" value="F:autoinducer-2 kinase activity"/>
    <property type="evidence" value="ECO:0007669"/>
    <property type="project" value="InterPro"/>
</dbReference>
<dbReference type="InterPro" id="IPR018485">
    <property type="entry name" value="FGGY_C"/>
</dbReference>
<evidence type="ECO:0000256" key="4">
    <source>
        <dbReference type="ARBA" id="ARBA00022777"/>
    </source>
</evidence>
<sequence length="526" mass="57886">MEYILVFDAGTGSVRAVLFDTAGMQVASSQVEWTHLEDLRFPGSMDFDVSKNWGIIQTCISQVLAQSGIDPKDIKAISATSMREGFVLYDANGREIWACANVDARAMEEAKELKNTDPDLEKKLYELSGQTFALGALPRLLWIKNNQPAVYEQINYLTMINDWILFKLTNKLQVDPSNGCTTGLFDLKNRAWTPAIAEACQLKSNIFPPVNEAGELLGVVPESIASSTGLAKGTAVVSGGGDAQLASVGVGAIKEGQTFICGGSFWQQEINIKAPIVDSHNRIRVNCHAVPDLWQIETIAFFPGLVMRWFRDAFCETEKLESAQTGRDAYEILEEKAKDVPVGSNGIIPIFSDVMDYISWRHAAPSFLNLTLDPNKTGKKEMFKSIQENAALVTYGNLKIVEEVTGHYPKEAIFAGGGSKGKLWSQTLADVLGIPVKVPVEKEAAALGTAIMAGLGVGLFPSLESAITDLVKWERIHYPNQENHQKYLSIYENWRKVYGEQLKLADSGKTNHMWIAPGLTVKFERG</sequence>
<keyword evidence="3 7" id="KW-0808">Transferase</keyword>
<reference evidence="7 8" key="1">
    <citation type="submission" date="2020-04" db="EMBL/GenBank/DDBJ databases">
        <title>Genome-Wide Identification of 5-Methylcytosine Sites in Bacterial Genomes By High-Throughput Sequencing of MspJI Restriction Fragments.</title>
        <authorList>
            <person name="Wu V."/>
        </authorList>
    </citation>
    <scope>NUCLEOTIDE SEQUENCE [LARGE SCALE GENOMIC DNA]</scope>
    <source>
        <strain evidence="7 8">S2</strain>
    </source>
</reference>
<organism evidence="7 8">
    <name type="scientific">Priestia megaterium</name>
    <name type="common">Bacillus megaterium</name>
    <dbReference type="NCBI Taxonomy" id="1404"/>
    <lineage>
        <taxon>Bacteria</taxon>
        <taxon>Bacillati</taxon>
        <taxon>Bacillota</taxon>
        <taxon>Bacilli</taxon>
        <taxon>Bacillales</taxon>
        <taxon>Bacillaceae</taxon>
        <taxon>Priestia</taxon>
    </lineage>
</organism>
<reference evidence="7 8" key="2">
    <citation type="submission" date="2020-04" db="EMBL/GenBank/DDBJ databases">
        <authorList>
            <person name="Fomenkov A."/>
            <person name="Anton B.P."/>
            <person name="Roberts R.J."/>
        </authorList>
    </citation>
    <scope>NUCLEOTIDE SEQUENCE [LARGE SCALE GENOMIC DNA]</scope>
    <source>
        <strain evidence="7 8">S2</strain>
    </source>
</reference>
<dbReference type="NCBIfam" id="NF008187">
    <property type="entry name" value="PRK10939.1"/>
    <property type="match status" value="1"/>
</dbReference>
<dbReference type="InterPro" id="IPR043129">
    <property type="entry name" value="ATPase_NBD"/>
</dbReference>
<evidence type="ECO:0000313" key="7">
    <source>
        <dbReference type="EMBL" id="QIZ06609.1"/>
    </source>
</evidence>
<proteinExistence type="inferred from homology"/>
<dbReference type="Proteomes" id="UP000501868">
    <property type="component" value="Chromosome"/>
</dbReference>
<dbReference type="CDD" id="cd07775">
    <property type="entry name" value="ASKHA_NBD_FGGY_AI-2K"/>
    <property type="match status" value="1"/>
</dbReference>
<gene>
    <name evidence="7" type="primary">lsrK</name>
    <name evidence="7" type="ORF">HFZ78_07730</name>
</gene>
<evidence type="ECO:0000259" key="5">
    <source>
        <dbReference type="Pfam" id="PF00370"/>
    </source>
</evidence>
<evidence type="ECO:0000313" key="8">
    <source>
        <dbReference type="Proteomes" id="UP000501868"/>
    </source>
</evidence>
<dbReference type="InterPro" id="IPR000577">
    <property type="entry name" value="Carb_kinase_FGGY"/>
</dbReference>
<comment type="similarity">
    <text evidence="1">Belongs to the FGGY kinase family.</text>
</comment>
<dbReference type="Pfam" id="PF00370">
    <property type="entry name" value="FGGY_N"/>
    <property type="match status" value="1"/>
</dbReference>